<name>A0A8S1R4M0_9CILI</name>
<dbReference type="Proteomes" id="UP000692954">
    <property type="component" value="Unassembled WGS sequence"/>
</dbReference>
<dbReference type="AlphaFoldDB" id="A0A8S1R4M0"/>
<sequence length="143" mass="16839">MILEMEKFRQKNDIDLNENLEDKSYNCWMDQGFRLCIKQSQQSQVTIVMELKSFILIKKKQLLIILSLNVFIQRPQHLLGGFSGYMTKEKTEKALGKEENKKLALILGDPMTNKLTRKDLEQVQIILMSFEMRQVNHFNLNCL</sequence>
<evidence type="ECO:0000313" key="2">
    <source>
        <dbReference type="Proteomes" id="UP000692954"/>
    </source>
</evidence>
<reference evidence="1" key="1">
    <citation type="submission" date="2021-01" db="EMBL/GenBank/DDBJ databases">
        <authorList>
            <consortium name="Genoscope - CEA"/>
            <person name="William W."/>
        </authorList>
    </citation>
    <scope>NUCLEOTIDE SEQUENCE</scope>
</reference>
<gene>
    <name evidence="1" type="ORF">PSON_ATCC_30995.1.T1330020</name>
</gene>
<accession>A0A8S1R4M0</accession>
<dbReference type="EMBL" id="CAJJDN010000133">
    <property type="protein sequence ID" value="CAD8121550.1"/>
    <property type="molecule type" value="Genomic_DNA"/>
</dbReference>
<organism evidence="1 2">
    <name type="scientific">Paramecium sonneborni</name>
    <dbReference type="NCBI Taxonomy" id="65129"/>
    <lineage>
        <taxon>Eukaryota</taxon>
        <taxon>Sar</taxon>
        <taxon>Alveolata</taxon>
        <taxon>Ciliophora</taxon>
        <taxon>Intramacronucleata</taxon>
        <taxon>Oligohymenophorea</taxon>
        <taxon>Peniculida</taxon>
        <taxon>Parameciidae</taxon>
        <taxon>Paramecium</taxon>
    </lineage>
</organism>
<keyword evidence="2" id="KW-1185">Reference proteome</keyword>
<proteinExistence type="predicted"/>
<comment type="caution">
    <text evidence="1">The sequence shown here is derived from an EMBL/GenBank/DDBJ whole genome shotgun (WGS) entry which is preliminary data.</text>
</comment>
<evidence type="ECO:0000313" key="1">
    <source>
        <dbReference type="EMBL" id="CAD8121550.1"/>
    </source>
</evidence>
<protein>
    <submittedName>
        <fullName evidence="1">Uncharacterized protein</fullName>
    </submittedName>
</protein>